<dbReference type="InterPro" id="IPR004481">
    <property type="entry name" value="K/Na/Ca-exchanger"/>
</dbReference>
<dbReference type="EMBL" id="FTMS01000010">
    <property type="protein sequence ID" value="SIQ53543.1"/>
    <property type="molecule type" value="Genomic_DNA"/>
</dbReference>
<feature type="domain" description="Sodium/calcium exchanger membrane region" evidence="6">
    <location>
        <begin position="176"/>
        <end position="329"/>
    </location>
</feature>
<evidence type="ECO:0000256" key="4">
    <source>
        <dbReference type="ARBA" id="ARBA00023136"/>
    </source>
</evidence>
<keyword evidence="2 5" id="KW-0812">Transmembrane</keyword>
<evidence type="ECO:0000256" key="2">
    <source>
        <dbReference type="ARBA" id="ARBA00022692"/>
    </source>
</evidence>
<feature type="transmembrane region" description="Helical" evidence="5">
    <location>
        <begin position="173"/>
        <end position="198"/>
    </location>
</feature>
<evidence type="ECO:0000313" key="8">
    <source>
        <dbReference type="Proteomes" id="UP000186400"/>
    </source>
</evidence>
<dbReference type="Proteomes" id="UP000186400">
    <property type="component" value="Unassembled WGS sequence"/>
</dbReference>
<proteinExistence type="predicted"/>
<organism evidence="7 8">
    <name type="scientific">Alkalispirochaeta americana</name>
    <dbReference type="NCBI Taxonomy" id="159291"/>
    <lineage>
        <taxon>Bacteria</taxon>
        <taxon>Pseudomonadati</taxon>
        <taxon>Spirochaetota</taxon>
        <taxon>Spirochaetia</taxon>
        <taxon>Spirochaetales</taxon>
        <taxon>Spirochaetaceae</taxon>
        <taxon>Alkalispirochaeta</taxon>
    </lineage>
</organism>
<dbReference type="Gene3D" id="1.20.1420.30">
    <property type="entry name" value="NCX, central ion-binding region"/>
    <property type="match status" value="1"/>
</dbReference>
<dbReference type="PANTHER" id="PTHR10846:SF8">
    <property type="entry name" value="INNER MEMBRANE PROTEIN YRBG"/>
    <property type="match status" value="1"/>
</dbReference>
<dbReference type="GO" id="GO:0005262">
    <property type="term" value="F:calcium channel activity"/>
    <property type="evidence" value="ECO:0007669"/>
    <property type="project" value="TreeGrafter"/>
</dbReference>
<dbReference type="AlphaFoldDB" id="A0A1N6TJN3"/>
<dbReference type="GO" id="GO:0008273">
    <property type="term" value="F:calcium, potassium:sodium antiporter activity"/>
    <property type="evidence" value="ECO:0007669"/>
    <property type="project" value="TreeGrafter"/>
</dbReference>
<dbReference type="GO" id="GO:0006874">
    <property type="term" value="P:intracellular calcium ion homeostasis"/>
    <property type="evidence" value="ECO:0007669"/>
    <property type="project" value="TreeGrafter"/>
</dbReference>
<name>A0A1N6TJN3_9SPIO</name>
<dbReference type="RefSeq" id="WP_076488927.1">
    <property type="nucleotide sequence ID" value="NZ_FTMS01000010.1"/>
</dbReference>
<feature type="transmembrane region" description="Helical" evidence="5">
    <location>
        <begin position="210"/>
        <end position="233"/>
    </location>
</feature>
<accession>A0A1N6TJN3</accession>
<dbReference type="OrthoDB" id="9794225at2"/>
<sequence>MYPLVLALAFGPLLGGAELVVRGAEGIARGLGIPPLVVGLTILAFGTSAPELVINLSAALTGSSQIALGNILGSNIFNIAGLLGVLALCRNLPVGRSTTWAEIPLAIVSALLLLIVTADGIIRRGEGVVLLLLFGGFLVYVGILSRRSREPLLEGQHSISDPESSCPREKTSWLGATLILAGGLTLLTVGGRGVVLGATGTARLMGLPEYIIAASIVAIGTSLPELATGIAALRRGVPDLAIGNAVGSNIFNVLLVIGATALVTPVEAVPRPLDHGVHLLSTGLLFLFVFTGRKSTGHSGASPGKGALGQIERPEGAILLGLYLIYGIALFLTA</sequence>
<feature type="transmembrane region" description="Helical" evidence="5">
    <location>
        <begin position="66"/>
        <end position="88"/>
    </location>
</feature>
<dbReference type="InterPro" id="IPR004837">
    <property type="entry name" value="NaCa_Exmemb"/>
</dbReference>
<feature type="transmembrane region" description="Helical" evidence="5">
    <location>
        <begin position="316"/>
        <end position="333"/>
    </location>
</feature>
<feature type="transmembrane region" description="Helical" evidence="5">
    <location>
        <begin position="245"/>
        <end position="264"/>
    </location>
</feature>
<evidence type="ECO:0000256" key="5">
    <source>
        <dbReference type="SAM" id="Phobius"/>
    </source>
</evidence>
<feature type="transmembrane region" description="Helical" evidence="5">
    <location>
        <begin position="276"/>
        <end position="296"/>
    </location>
</feature>
<dbReference type="InterPro" id="IPR044880">
    <property type="entry name" value="NCX_ion-bd_dom_sf"/>
</dbReference>
<comment type="subcellular location">
    <subcellularLocation>
        <location evidence="1">Membrane</location>
        <topology evidence="1">Multi-pass membrane protein</topology>
    </subcellularLocation>
</comment>
<gene>
    <name evidence="7" type="ORF">SAMN05920897_11086</name>
</gene>
<evidence type="ECO:0000256" key="1">
    <source>
        <dbReference type="ARBA" id="ARBA00004141"/>
    </source>
</evidence>
<evidence type="ECO:0000313" key="7">
    <source>
        <dbReference type="EMBL" id="SIQ53543.1"/>
    </source>
</evidence>
<feature type="domain" description="Sodium/calcium exchanger membrane region" evidence="6">
    <location>
        <begin position="3"/>
        <end position="141"/>
    </location>
</feature>
<dbReference type="NCBIfam" id="TIGR00367">
    <property type="entry name" value="calcium/sodium antiporter"/>
    <property type="match status" value="1"/>
</dbReference>
<keyword evidence="8" id="KW-1185">Reference proteome</keyword>
<keyword evidence="3 5" id="KW-1133">Transmembrane helix</keyword>
<dbReference type="Pfam" id="PF01699">
    <property type="entry name" value="Na_Ca_ex"/>
    <property type="match status" value="2"/>
</dbReference>
<evidence type="ECO:0000256" key="3">
    <source>
        <dbReference type="ARBA" id="ARBA00022989"/>
    </source>
</evidence>
<reference evidence="7 8" key="1">
    <citation type="submission" date="2017-01" db="EMBL/GenBank/DDBJ databases">
        <authorList>
            <person name="Mah S.A."/>
            <person name="Swanson W.J."/>
            <person name="Moy G.W."/>
            <person name="Vacquier V.D."/>
        </authorList>
    </citation>
    <scope>NUCLEOTIDE SEQUENCE [LARGE SCALE GENOMIC DNA]</scope>
    <source>
        <strain evidence="7 8">ASpG1</strain>
    </source>
</reference>
<protein>
    <submittedName>
        <fullName evidence="7">Cation:H+ antiporter</fullName>
    </submittedName>
</protein>
<feature type="transmembrane region" description="Helical" evidence="5">
    <location>
        <begin position="33"/>
        <end position="54"/>
    </location>
</feature>
<keyword evidence="4 5" id="KW-0472">Membrane</keyword>
<dbReference type="GO" id="GO:0005886">
    <property type="term" value="C:plasma membrane"/>
    <property type="evidence" value="ECO:0007669"/>
    <property type="project" value="TreeGrafter"/>
</dbReference>
<feature type="transmembrane region" description="Helical" evidence="5">
    <location>
        <begin position="100"/>
        <end position="121"/>
    </location>
</feature>
<feature type="transmembrane region" description="Helical" evidence="5">
    <location>
        <begin position="128"/>
        <end position="145"/>
    </location>
</feature>
<dbReference type="STRING" id="159291.SAMN05920897_11086"/>
<evidence type="ECO:0000259" key="6">
    <source>
        <dbReference type="Pfam" id="PF01699"/>
    </source>
</evidence>
<dbReference type="PANTHER" id="PTHR10846">
    <property type="entry name" value="SODIUM/POTASSIUM/CALCIUM EXCHANGER"/>
    <property type="match status" value="1"/>
</dbReference>